<dbReference type="GO" id="GO:0043937">
    <property type="term" value="P:regulation of sporulation"/>
    <property type="evidence" value="ECO:0007669"/>
    <property type="project" value="InterPro"/>
</dbReference>
<accession>A6TNZ9</accession>
<dbReference type="KEGG" id="amt:Amet_1742"/>
<proteinExistence type="predicted"/>
<dbReference type="STRING" id="293826.Amet_1742"/>
<evidence type="ECO:0000313" key="2">
    <source>
        <dbReference type="Proteomes" id="UP000001572"/>
    </source>
</evidence>
<dbReference type="OrthoDB" id="1937171at2"/>
<dbReference type="Pfam" id="PF09388">
    <property type="entry name" value="SpoOE-like"/>
    <property type="match status" value="1"/>
</dbReference>
<evidence type="ECO:0000313" key="1">
    <source>
        <dbReference type="EMBL" id="ABR47917.1"/>
    </source>
</evidence>
<dbReference type="GO" id="GO:0046983">
    <property type="term" value="F:protein dimerization activity"/>
    <property type="evidence" value="ECO:0007669"/>
    <property type="project" value="InterPro"/>
</dbReference>
<dbReference type="InterPro" id="IPR018540">
    <property type="entry name" value="Spo0E-like"/>
</dbReference>
<dbReference type="Gene3D" id="4.10.280.10">
    <property type="entry name" value="Helix-loop-helix DNA-binding domain"/>
    <property type="match status" value="1"/>
</dbReference>
<dbReference type="HOGENOM" id="CLU_3303662_0_0_9"/>
<dbReference type="SUPFAM" id="SSF140500">
    <property type="entry name" value="BAS1536-like"/>
    <property type="match status" value="1"/>
</dbReference>
<dbReference type="EMBL" id="CP000724">
    <property type="protein sequence ID" value="ABR47917.1"/>
    <property type="molecule type" value="Genomic_DNA"/>
</dbReference>
<protein>
    <submittedName>
        <fullName evidence="1">Uncharacterized protein</fullName>
    </submittedName>
</protein>
<reference evidence="2" key="1">
    <citation type="journal article" date="2016" name="Genome Announc.">
        <title>Complete genome sequence of Alkaliphilus metalliredigens strain QYMF, an alkaliphilic and metal-reducing bacterium isolated from borax-contaminated leachate ponds.</title>
        <authorList>
            <person name="Hwang C."/>
            <person name="Copeland A."/>
            <person name="Lucas S."/>
            <person name="Lapidus A."/>
            <person name="Barry K."/>
            <person name="Detter J.C."/>
            <person name="Glavina Del Rio T."/>
            <person name="Hammon N."/>
            <person name="Israni S."/>
            <person name="Dalin E."/>
            <person name="Tice H."/>
            <person name="Pitluck S."/>
            <person name="Chertkov O."/>
            <person name="Brettin T."/>
            <person name="Bruce D."/>
            <person name="Han C."/>
            <person name="Schmutz J."/>
            <person name="Larimer F."/>
            <person name="Land M.L."/>
            <person name="Hauser L."/>
            <person name="Kyrpides N."/>
            <person name="Mikhailova N."/>
            <person name="Ye Q."/>
            <person name="Zhou J."/>
            <person name="Richardson P."/>
            <person name="Fields M.W."/>
        </authorList>
    </citation>
    <scope>NUCLEOTIDE SEQUENCE [LARGE SCALE GENOMIC DNA]</scope>
    <source>
        <strain evidence="2">QYMF</strain>
    </source>
</reference>
<name>A6TNZ9_ALKMQ</name>
<dbReference type="Proteomes" id="UP000001572">
    <property type="component" value="Chromosome"/>
</dbReference>
<sequence length="39" mass="4380">MKKKLNALISDAVDLTSPEAIEISQELDKLLNEYNGYVI</sequence>
<gene>
    <name evidence="1" type="ordered locus">Amet_1742</name>
</gene>
<dbReference type="RefSeq" id="WP_012062955.1">
    <property type="nucleotide sequence ID" value="NC_009633.1"/>
</dbReference>
<organism evidence="1 2">
    <name type="scientific">Alkaliphilus metalliredigens (strain QYMF)</name>
    <dbReference type="NCBI Taxonomy" id="293826"/>
    <lineage>
        <taxon>Bacteria</taxon>
        <taxon>Bacillati</taxon>
        <taxon>Bacillota</taxon>
        <taxon>Clostridia</taxon>
        <taxon>Peptostreptococcales</taxon>
        <taxon>Natronincolaceae</taxon>
        <taxon>Alkaliphilus</taxon>
    </lineage>
</organism>
<keyword evidence="2" id="KW-1185">Reference proteome</keyword>
<dbReference type="InterPro" id="IPR036638">
    <property type="entry name" value="HLH_DNA-bd_sf"/>
</dbReference>
<dbReference type="AlphaFoldDB" id="A6TNZ9"/>
<dbReference type="InterPro" id="IPR037208">
    <property type="entry name" value="Spo0E-like_sf"/>
</dbReference>